<evidence type="ECO:0000259" key="3">
    <source>
        <dbReference type="PROSITE" id="PS50104"/>
    </source>
</evidence>
<dbReference type="PANTHER" id="PTHR12558:SF13">
    <property type="entry name" value="CELL DIVISION CYCLE PROTEIN 27 HOMOLOG"/>
    <property type="match status" value="1"/>
</dbReference>
<feature type="domain" description="TIR" evidence="3">
    <location>
        <begin position="67"/>
        <end position="209"/>
    </location>
</feature>
<feature type="region of interest" description="Disordered" evidence="1">
    <location>
        <begin position="1"/>
        <end position="30"/>
    </location>
</feature>
<evidence type="ECO:0000256" key="1">
    <source>
        <dbReference type="SAM" id="MobiDB-lite"/>
    </source>
</evidence>
<sequence length="1113" mass="125147">MHALRLAGRQGRRSRRPRRKTRRGSRAWSHHRPALRVAFPAPAGRPALRGNASRSQKQRPFLLMSDSPKAIFLSYASQDAEAAQRICEALRAAGLEVWFDRNELVGGDVWDQKIRKQIKECALFVPIISANTNARAEGYFRLEWKLAVDRSHLMADDQPFLFPIVVGDVNDATARVPDKFREVQWTRLRLDETPAELAARVTKLLSGEALEAGRPRPADRGEAAFGEPALQRKNRKRERPVWLRHAWSVLALAIVGYYALRPLWRERRSEPETVSVAPASPVVAAPKPSEAHELVTKARALFVNRLDTTRDDCALAEDLLKQALAKDPADSEAWAATSHLHAYVLLRRWDNSDVRRESARQAAQRAVRLDAQSFEARLAYAFMLGDTEAEGAEKERLLRSLRGEQPKDQRLLRALAQTLNRLGRIDEATTLLDESAALPGGDALALYDKSLNFWFAGRTVEAEAAIQASLAQRPFTGAQLIAAWYAVDLHGDLAGARALLARIPPAEMQEDRAAFFAYYVEKLARQPDAAIARLQAVPRDWLDDAWYRGPKARLVGDVLHAARRPAAAAGEWRLALRQVDERLEANPTEAGLLIHRAQLLARLGEKQEALRLLGTLSERYSIDPVGDVPVWVTNLNSWLGRKQDALAQISRALKSDRRAVNYTAASLRLDPSFDPLREEPGFAALIAEADRIEQAAALAARPTRDWPKNPELKRAIALIEGLDAIPDDLALAEQIVKPIVERSPTDLEAVTVMARVQAQFMRRGFDRSDERSAQARLYGERALQLDPNEPEAMFAVATYLFSRATGDTRAERLLRRAMEVDPANPRPGRMLADLLNVIPSRRAEAIVQSQENVRRFPNDALTRYDLARHYKDQGRYEESDRELDATLALAPLPNAIAWKARFQFGLRNDLAGMKRWLDQVPERVRGTERAVFGYFLYAAFGGDAETGLAALRSFTLKWFTDFEYAGPTALLNACLLERQGKTELARQQYEAALLEAQRMKVTDPTRIWLNHAEFWPLLGLGRKEEAKLLFQRLIEAQARPYSQSLVNGWWFTLIPGALLLGERDTALELLRESVATLPESRASFRVRFQLDPRMAPFRDDPEIQAILAEPGVK</sequence>
<gene>
    <name evidence="4" type="ORF">ESB00_02315</name>
</gene>
<dbReference type="InterPro" id="IPR035897">
    <property type="entry name" value="Toll_tir_struct_dom_sf"/>
</dbReference>
<organism evidence="4 5">
    <name type="scientific">Oleiharenicola lentus</name>
    <dbReference type="NCBI Taxonomy" id="2508720"/>
    <lineage>
        <taxon>Bacteria</taxon>
        <taxon>Pseudomonadati</taxon>
        <taxon>Verrucomicrobiota</taxon>
        <taxon>Opitutia</taxon>
        <taxon>Opitutales</taxon>
        <taxon>Opitutaceae</taxon>
        <taxon>Oleiharenicola</taxon>
    </lineage>
</organism>
<comment type="caution">
    <text evidence="4">The sequence shown here is derived from an EMBL/GenBank/DDBJ whole genome shotgun (WGS) entry which is preliminary data.</text>
</comment>
<evidence type="ECO:0000313" key="5">
    <source>
        <dbReference type="Proteomes" id="UP000290218"/>
    </source>
</evidence>
<dbReference type="OrthoDB" id="681513at2"/>
<dbReference type="InterPro" id="IPR000157">
    <property type="entry name" value="TIR_dom"/>
</dbReference>
<dbReference type="SMART" id="SM00255">
    <property type="entry name" value="TIR"/>
    <property type="match status" value="1"/>
</dbReference>
<dbReference type="EMBL" id="SDHX01000001">
    <property type="protein sequence ID" value="RXK54751.1"/>
    <property type="molecule type" value="Genomic_DNA"/>
</dbReference>
<evidence type="ECO:0000313" key="4">
    <source>
        <dbReference type="EMBL" id="RXK54751.1"/>
    </source>
</evidence>
<dbReference type="AlphaFoldDB" id="A0A4Q1C7H1"/>
<proteinExistence type="predicted"/>
<dbReference type="SUPFAM" id="SSF52200">
    <property type="entry name" value="Toll/Interleukin receptor TIR domain"/>
    <property type="match status" value="1"/>
</dbReference>
<dbReference type="Gene3D" id="1.25.40.10">
    <property type="entry name" value="Tetratricopeptide repeat domain"/>
    <property type="match status" value="4"/>
</dbReference>
<dbReference type="Pfam" id="PF13676">
    <property type="entry name" value="TIR_2"/>
    <property type="match status" value="1"/>
</dbReference>
<dbReference type="PROSITE" id="PS50104">
    <property type="entry name" value="TIR"/>
    <property type="match status" value="1"/>
</dbReference>
<keyword evidence="5" id="KW-1185">Reference proteome</keyword>
<protein>
    <submittedName>
        <fullName evidence="4">Toll/interleukin-1 receptor domain-containing protein</fullName>
    </submittedName>
</protein>
<feature type="compositionally biased region" description="Basic residues" evidence="1">
    <location>
        <begin position="10"/>
        <end position="30"/>
    </location>
</feature>
<keyword evidence="4" id="KW-0675">Receptor</keyword>
<accession>A0A4Q1C7H1</accession>
<dbReference type="Proteomes" id="UP000290218">
    <property type="component" value="Unassembled WGS sequence"/>
</dbReference>
<dbReference type="PANTHER" id="PTHR12558">
    <property type="entry name" value="CELL DIVISION CYCLE 16,23,27"/>
    <property type="match status" value="1"/>
</dbReference>
<keyword evidence="2" id="KW-0812">Transmembrane</keyword>
<dbReference type="SUPFAM" id="SSF48452">
    <property type="entry name" value="TPR-like"/>
    <property type="match status" value="3"/>
</dbReference>
<reference evidence="4 5" key="1">
    <citation type="submission" date="2019-01" db="EMBL/GenBank/DDBJ databases">
        <title>Lacunisphaera sp. strain TWA-58.</title>
        <authorList>
            <person name="Chen W.-M."/>
        </authorList>
    </citation>
    <scope>NUCLEOTIDE SEQUENCE [LARGE SCALE GENOMIC DNA]</scope>
    <source>
        <strain evidence="4 5">TWA-58</strain>
    </source>
</reference>
<keyword evidence="2" id="KW-1133">Transmembrane helix</keyword>
<name>A0A4Q1C7H1_9BACT</name>
<evidence type="ECO:0000256" key="2">
    <source>
        <dbReference type="SAM" id="Phobius"/>
    </source>
</evidence>
<dbReference type="InterPro" id="IPR011990">
    <property type="entry name" value="TPR-like_helical_dom_sf"/>
</dbReference>
<dbReference type="Gene3D" id="3.40.50.10140">
    <property type="entry name" value="Toll/interleukin-1 receptor homology (TIR) domain"/>
    <property type="match status" value="1"/>
</dbReference>
<feature type="transmembrane region" description="Helical" evidence="2">
    <location>
        <begin position="241"/>
        <end position="260"/>
    </location>
</feature>
<keyword evidence="2" id="KW-0472">Membrane</keyword>
<dbReference type="GO" id="GO:0007165">
    <property type="term" value="P:signal transduction"/>
    <property type="evidence" value="ECO:0007669"/>
    <property type="project" value="InterPro"/>
</dbReference>